<feature type="transmembrane region" description="Helical" evidence="9">
    <location>
        <begin position="301"/>
        <end position="318"/>
    </location>
</feature>
<dbReference type="Pfam" id="PF03186">
    <property type="entry name" value="CobD_Cbib"/>
    <property type="match status" value="1"/>
</dbReference>
<feature type="transmembrane region" description="Helical" evidence="9">
    <location>
        <begin position="155"/>
        <end position="174"/>
    </location>
</feature>
<evidence type="ECO:0000313" key="11">
    <source>
        <dbReference type="Proteomes" id="UP000007382"/>
    </source>
</evidence>
<dbReference type="GO" id="GO:0009236">
    <property type="term" value="P:cobalamin biosynthetic process"/>
    <property type="evidence" value="ECO:0007669"/>
    <property type="project" value="UniProtKB-UniRule"/>
</dbReference>
<dbReference type="GO" id="GO:0048472">
    <property type="term" value="F:threonine-phosphate decarboxylase activity"/>
    <property type="evidence" value="ECO:0007669"/>
    <property type="project" value="InterPro"/>
</dbReference>
<reference evidence="11" key="2">
    <citation type="submission" date="2012-03" db="EMBL/GenBank/DDBJ databases">
        <title>The complete genome sequence of the pioneer microbe on fresh volcanic deposit, Leptospirillum ferrooxidans strain C2-3.</title>
        <authorList>
            <person name="Fujimura R."/>
            <person name="Sato Y."/>
            <person name="Nishizawa T."/>
            <person name="Nanba K."/>
            <person name="Oshima K."/>
            <person name="Hattori M."/>
            <person name="Kamijo T."/>
            <person name="Ohta H."/>
        </authorList>
    </citation>
    <scope>NUCLEOTIDE SEQUENCE [LARGE SCALE GENOMIC DNA]</scope>
    <source>
        <strain evidence="11">C2-3</strain>
    </source>
</reference>
<evidence type="ECO:0000256" key="6">
    <source>
        <dbReference type="ARBA" id="ARBA00022692"/>
    </source>
</evidence>
<protein>
    <recommendedName>
        <fullName evidence="9">Cobalamin biosynthesis protein CobD</fullName>
    </recommendedName>
</protein>
<feature type="transmembrane region" description="Helical" evidence="9">
    <location>
        <begin position="82"/>
        <end position="102"/>
    </location>
</feature>
<dbReference type="HAMAP" id="MF_00024">
    <property type="entry name" value="CobD_CbiB"/>
    <property type="match status" value="1"/>
</dbReference>
<dbReference type="Proteomes" id="UP000007382">
    <property type="component" value="Chromosome"/>
</dbReference>
<dbReference type="EMBL" id="AP012342">
    <property type="protein sequence ID" value="BAM06690.1"/>
    <property type="molecule type" value="Genomic_DNA"/>
</dbReference>
<dbReference type="RefSeq" id="WP_014449181.1">
    <property type="nucleotide sequence ID" value="NC_017094.1"/>
</dbReference>
<keyword evidence="4 9" id="KW-1003">Cell membrane</keyword>
<sequence>MIASWALCPMALSLDLLFGERLSVVHPVVLIGRWGRFLEPFLMEVFPRGNWQKLGGVVFLSLVTVPPVWLAIVLTGSFFPPFWGNLISIYLAYSLLAARSLYEHVRDVARALEAEDLTGARVLLRKIVGRDTQALNGSEISRAALESLSENLTDAVVAPLFFLFLGGLPLLVLYKSVSTMDSQVGYKNDLYKDFGWASARFDDLLAFIPARLTMVLCMGFALLGRSRLKESFRLMLSERHFHPSPNSGHGISGYSALLCVRLGGGAFYQGQWVEKPSIGKGFQPPDTEALILGLSLYRKQIAFLLGFLILFFAFRWGVLGDDSWII</sequence>
<dbReference type="GO" id="GO:0015420">
    <property type="term" value="F:ABC-type vitamin B12 transporter activity"/>
    <property type="evidence" value="ECO:0007669"/>
    <property type="project" value="UniProtKB-UniRule"/>
</dbReference>
<reference evidence="10 11" key="1">
    <citation type="journal article" date="2012" name="J. Bacteriol.">
        <title>Complete Genome Sequence of Leptospirillum ferrooxidans Strain C2-3, Isolated from a Fresh Volcanic Ash Deposit on the Island of Miyake, Japan.</title>
        <authorList>
            <person name="Fujimura R."/>
            <person name="Sato Y."/>
            <person name="Nishizawa T."/>
            <person name="Oshima K."/>
            <person name="Kim S.-W."/>
            <person name="Hattori M."/>
            <person name="Kamijo T."/>
            <person name="Ohta H."/>
        </authorList>
    </citation>
    <scope>NUCLEOTIDE SEQUENCE [LARGE SCALE GENOMIC DNA]</scope>
    <source>
        <strain evidence="10 11">C2-3</strain>
    </source>
</reference>
<feature type="transmembrane region" description="Helical" evidence="9">
    <location>
        <begin position="204"/>
        <end position="223"/>
    </location>
</feature>
<keyword evidence="5 9" id="KW-0169">Cobalamin biosynthesis</keyword>
<proteinExistence type="inferred from homology"/>
<dbReference type="GO" id="GO:0005886">
    <property type="term" value="C:plasma membrane"/>
    <property type="evidence" value="ECO:0007669"/>
    <property type="project" value="UniProtKB-SubCell"/>
</dbReference>
<comment type="pathway">
    <text evidence="2 9">Cofactor biosynthesis; adenosylcobalamin biosynthesis.</text>
</comment>
<evidence type="ECO:0000256" key="3">
    <source>
        <dbReference type="ARBA" id="ARBA00006263"/>
    </source>
</evidence>
<evidence type="ECO:0000256" key="4">
    <source>
        <dbReference type="ARBA" id="ARBA00022475"/>
    </source>
</evidence>
<dbReference type="OrthoDB" id="9811967at2"/>
<gene>
    <name evidence="10" type="primary">cbiB</name>
    <name evidence="9" type="synonym">cobD</name>
    <name evidence="10" type="ordered locus">LFE_0986</name>
</gene>
<keyword evidence="8 9" id="KW-0472">Membrane</keyword>
<keyword evidence="7 9" id="KW-1133">Transmembrane helix</keyword>
<dbReference type="STRING" id="1162668.LFE_0986"/>
<comment type="similarity">
    <text evidence="3 9">Belongs to the CobD/CbiB family.</text>
</comment>
<name>I0IN41_LEPFC</name>
<feature type="transmembrane region" description="Helical" evidence="9">
    <location>
        <begin position="54"/>
        <end position="76"/>
    </location>
</feature>
<evidence type="ECO:0000256" key="7">
    <source>
        <dbReference type="ARBA" id="ARBA00022989"/>
    </source>
</evidence>
<dbReference type="HOGENOM" id="CLU_054212_0_1_0"/>
<evidence type="ECO:0000256" key="8">
    <source>
        <dbReference type="ARBA" id="ARBA00023136"/>
    </source>
</evidence>
<organism evidence="10 11">
    <name type="scientific">Leptospirillum ferrooxidans (strain C2-3)</name>
    <dbReference type="NCBI Taxonomy" id="1162668"/>
    <lineage>
        <taxon>Bacteria</taxon>
        <taxon>Pseudomonadati</taxon>
        <taxon>Nitrospirota</taxon>
        <taxon>Nitrospiria</taxon>
        <taxon>Nitrospirales</taxon>
        <taxon>Nitrospiraceae</taxon>
        <taxon>Leptospirillum</taxon>
    </lineage>
</organism>
<evidence type="ECO:0000313" key="10">
    <source>
        <dbReference type="EMBL" id="BAM06690.1"/>
    </source>
</evidence>
<comment type="subcellular location">
    <subcellularLocation>
        <location evidence="1 9">Cell membrane</location>
        <topology evidence="1 9">Multi-pass membrane protein</topology>
    </subcellularLocation>
</comment>
<dbReference type="UniPathway" id="UPA00148"/>
<dbReference type="PATRIC" id="fig|1162668.3.peg.1141"/>
<keyword evidence="6 9" id="KW-0812">Transmembrane</keyword>
<evidence type="ECO:0000256" key="1">
    <source>
        <dbReference type="ARBA" id="ARBA00004651"/>
    </source>
</evidence>
<keyword evidence="11" id="KW-1185">Reference proteome</keyword>
<dbReference type="NCBIfam" id="TIGR00380">
    <property type="entry name" value="cobal_cbiB"/>
    <property type="match status" value="1"/>
</dbReference>
<dbReference type="KEGG" id="lfc:LFE_0986"/>
<dbReference type="InterPro" id="IPR004485">
    <property type="entry name" value="Cobalamin_biosynth_CobD/CbiB"/>
</dbReference>
<evidence type="ECO:0000256" key="5">
    <source>
        <dbReference type="ARBA" id="ARBA00022573"/>
    </source>
</evidence>
<dbReference type="PANTHER" id="PTHR34308">
    <property type="entry name" value="COBALAMIN BIOSYNTHESIS PROTEIN CBIB"/>
    <property type="match status" value="1"/>
</dbReference>
<dbReference type="PANTHER" id="PTHR34308:SF1">
    <property type="entry name" value="COBALAMIN BIOSYNTHESIS PROTEIN CBIB"/>
    <property type="match status" value="1"/>
</dbReference>
<dbReference type="eggNOG" id="COG1270">
    <property type="taxonomic scope" value="Bacteria"/>
</dbReference>
<evidence type="ECO:0000256" key="2">
    <source>
        <dbReference type="ARBA" id="ARBA00004953"/>
    </source>
</evidence>
<evidence type="ECO:0000256" key="9">
    <source>
        <dbReference type="HAMAP-Rule" id="MF_00024"/>
    </source>
</evidence>
<comment type="function">
    <text evidence="9">Converts cobyric acid to cobinamide by the addition of aminopropanol on the F carboxylic group.</text>
</comment>
<dbReference type="AlphaFoldDB" id="I0IN41"/>
<accession>I0IN41</accession>